<dbReference type="SUPFAM" id="SSF54593">
    <property type="entry name" value="Glyoxalase/Bleomycin resistance protein/Dihydroxybiphenyl dioxygenase"/>
    <property type="match status" value="1"/>
</dbReference>
<keyword evidence="1" id="KW-0479">Metal-binding</keyword>
<evidence type="ECO:0000313" key="3">
    <source>
        <dbReference type="EMBL" id="SFW83473.1"/>
    </source>
</evidence>
<dbReference type="GO" id="GO:0046872">
    <property type="term" value="F:metal ion binding"/>
    <property type="evidence" value="ECO:0007669"/>
    <property type="project" value="UniProtKB-KW"/>
</dbReference>
<reference evidence="4 6" key="2">
    <citation type="submission" date="2023-11" db="EMBL/GenBank/DDBJ databases">
        <title>MicrobeMod: A computational toolkit for identifying prokaryotic methylation and restriction-modification with nanopore sequencing.</title>
        <authorList>
            <person name="Crits-Christoph A."/>
            <person name="Kang S.C."/>
            <person name="Lee H."/>
            <person name="Ostrov N."/>
        </authorList>
    </citation>
    <scope>NUCLEOTIDE SEQUENCE [LARGE SCALE GENOMIC DNA]</scope>
    <source>
        <strain evidence="4 6">ATCC 23090</strain>
    </source>
</reference>
<evidence type="ECO:0000313" key="6">
    <source>
        <dbReference type="Proteomes" id="UP001326715"/>
    </source>
</evidence>
<protein>
    <submittedName>
        <fullName evidence="3">Glyoxalase-like domain-containing protein</fullName>
    </submittedName>
    <submittedName>
        <fullName evidence="4">VOC family protein</fullName>
    </submittedName>
</protein>
<dbReference type="OrthoDB" id="648094at2"/>
<name>A0A1K1SGI1_9BACT</name>
<dbReference type="EMBL" id="CP140154">
    <property type="protein sequence ID" value="WQG87980.1"/>
    <property type="molecule type" value="Genomic_DNA"/>
</dbReference>
<dbReference type="InterPro" id="IPR018146">
    <property type="entry name" value="Glyoxalase_1_CS"/>
</dbReference>
<evidence type="ECO:0000313" key="4">
    <source>
        <dbReference type="EMBL" id="WQG87980.1"/>
    </source>
</evidence>
<sequence length="255" mass="28487">MKKHLFLALLSLSLIPVPKDTIIGIDHIPVVVNNLDSATNFYKKLGFSIKPGRFHQNGIRNQHIKFPNGTEIELITAPQPLDPLTTEYYNSLKEGEGPVYFGLFATNPEELTKQVDTNILHPLFFGSRNHSPTDKPEHFAHSNTAYTLSSIWLATDHIPSYLQLFKKLGIKIKQKKMFSGIIAQIAILKEGEVILLPASQQLIPHHQVIGATVKVKDLKKLKTILQLSGINGSESKNSVLISPALTHGIYLEFRQ</sequence>
<dbReference type="GO" id="GO:0004462">
    <property type="term" value="F:lactoylglutathione lyase activity"/>
    <property type="evidence" value="ECO:0007669"/>
    <property type="project" value="InterPro"/>
</dbReference>
<dbReference type="Proteomes" id="UP000183788">
    <property type="component" value="Unassembled WGS sequence"/>
</dbReference>
<dbReference type="Proteomes" id="UP001326715">
    <property type="component" value="Chromosome"/>
</dbReference>
<dbReference type="AlphaFoldDB" id="A0A1K1SGI1"/>
<evidence type="ECO:0000259" key="2">
    <source>
        <dbReference type="Pfam" id="PF13468"/>
    </source>
</evidence>
<dbReference type="EMBL" id="FPIZ01000022">
    <property type="protein sequence ID" value="SFW83473.1"/>
    <property type="molecule type" value="Genomic_DNA"/>
</dbReference>
<evidence type="ECO:0000256" key="1">
    <source>
        <dbReference type="ARBA" id="ARBA00022723"/>
    </source>
</evidence>
<dbReference type="Gene3D" id="3.10.180.10">
    <property type="entry name" value="2,3-Dihydroxybiphenyl 1,2-Dioxygenase, domain 1"/>
    <property type="match status" value="1"/>
</dbReference>
<gene>
    <name evidence="3" type="ORF">SAMN05661012_05415</name>
    <name evidence="4" type="ORF">SR876_23925</name>
</gene>
<dbReference type="InterPro" id="IPR025870">
    <property type="entry name" value="Glyoxalase-like_dom"/>
</dbReference>
<proteinExistence type="predicted"/>
<organism evidence="3 5">
    <name type="scientific">Chitinophaga sancti</name>
    <dbReference type="NCBI Taxonomy" id="1004"/>
    <lineage>
        <taxon>Bacteria</taxon>
        <taxon>Pseudomonadati</taxon>
        <taxon>Bacteroidota</taxon>
        <taxon>Chitinophagia</taxon>
        <taxon>Chitinophagales</taxon>
        <taxon>Chitinophagaceae</taxon>
        <taxon>Chitinophaga</taxon>
    </lineage>
</organism>
<feature type="domain" description="Glyoxalase-like" evidence="2">
    <location>
        <begin position="25"/>
        <end position="124"/>
    </location>
</feature>
<dbReference type="InterPro" id="IPR029068">
    <property type="entry name" value="Glyas_Bleomycin-R_OHBP_Dase"/>
</dbReference>
<reference evidence="3 5" key="1">
    <citation type="submission" date="2016-11" db="EMBL/GenBank/DDBJ databases">
        <authorList>
            <person name="Jaros S."/>
            <person name="Januszkiewicz K."/>
            <person name="Wedrychowicz H."/>
        </authorList>
    </citation>
    <scope>NUCLEOTIDE SEQUENCE [LARGE SCALE GENOMIC DNA]</scope>
    <source>
        <strain evidence="3 5">DSM 784</strain>
    </source>
</reference>
<dbReference type="PROSITE" id="PS00934">
    <property type="entry name" value="GLYOXALASE_I_1"/>
    <property type="match status" value="1"/>
</dbReference>
<dbReference type="RefSeq" id="WP_072364458.1">
    <property type="nucleotide sequence ID" value="NZ_CP139972.1"/>
</dbReference>
<accession>A0A1K1SGI1</accession>
<dbReference type="Pfam" id="PF13468">
    <property type="entry name" value="Glyoxalase_3"/>
    <property type="match status" value="1"/>
</dbReference>
<evidence type="ECO:0000313" key="5">
    <source>
        <dbReference type="Proteomes" id="UP000183788"/>
    </source>
</evidence>
<keyword evidence="6" id="KW-1185">Reference proteome</keyword>